<accession>A0AAD5V1M0</accession>
<dbReference type="AlphaFoldDB" id="A0AAD5V1M0"/>
<keyword evidence="5" id="KW-1185">Reference proteome</keyword>
<protein>
    <recommendedName>
        <fullName evidence="3">PIH1 N-terminal domain-containing protein</fullName>
    </recommendedName>
</protein>
<gene>
    <name evidence="4" type="ORF">NLI96_g6041</name>
</gene>
<dbReference type="PANTHER" id="PTHR22997:SF0">
    <property type="entry name" value="PIH1 DOMAIN-CONTAINING PROTEIN 1"/>
    <property type="match status" value="1"/>
</dbReference>
<evidence type="ECO:0000256" key="1">
    <source>
        <dbReference type="ARBA" id="ARBA00008511"/>
    </source>
</evidence>
<dbReference type="GO" id="GO:0000492">
    <property type="term" value="P:box C/D snoRNP assembly"/>
    <property type="evidence" value="ECO:0007669"/>
    <property type="project" value="TreeGrafter"/>
</dbReference>
<evidence type="ECO:0000259" key="3">
    <source>
        <dbReference type="Pfam" id="PF08190"/>
    </source>
</evidence>
<feature type="domain" description="PIH1 N-terminal" evidence="3">
    <location>
        <begin position="71"/>
        <end position="197"/>
    </location>
</feature>
<dbReference type="InterPro" id="IPR050734">
    <property type="entry name" value="PIH1/Kintoun_subfamily"/>
</dbReference>
<evidence type="ECO:0000313" key="4">
    <source>
        <dbReference type="EMBL" id="KAJ3483838.1"/>
    </source>
</evidence>
<sequence length="431" mass="46412">MDLRPRTTRVKLSPTPGYCIKSTALQDGACRVTQDTASGADNGVANASTNSIILGGPQSAPPLGTLKVPRGIKIFVNICWDVNVPPPPEGNEEMIQRAMRGEEELDDETLLQGGGWFVPVVVSQPRQDLDKAGKPSIVFDCVYNSTLKSRVLKDPSFKSFLTELAIQRIEAQYSLALSRQVGTPNIPAKGKLQARTVVIPLQLYSNDHPVRSDVEKLAPPSGGRKLIEEIEPSSLSNNKPSKPAVVSGGHSGTTGDSLAGVGARPVSSKATTKSILKPTKHSTSSSSTPSSSIRAPSTLLHPTTSSSSKSDSQKTQPTTLKHGTETQTPGFSWIKDGDRLKIEIQVPKLTHAHIPTSTLDIEPHRLILSLPPTYNLDLDLSLPDAQLTSHFSSSGSETIKEILMLKRQRKFDVEGATAEWRVQEGALLIFV</sequence>
<dbReference type="PANTHER" id="PTHR22997">
    <property type="entry name" value="PIH1 DOMAIN-CONTAINING PROTEIN 1"/>
    <property type="match status" value="1"/>
</dbReference>
<feature type="compositionally biased region" description="Low complexity" evidence="2">
    <location>
        <begin position="282"/>
        <end position="319"/>
    </location>
</feature>
<dbReference type="GO" id="GO:0005737">
    <property type="term" value="C:cytoplasm"/>
    <property type="evidence" value="ECO:0007669"/>
    <property type="project" value="TreeGrafter"/>
</dbReference>
<dbReference type="Pfam" id="PF08190">
    <property type="entry name" value="PIH1"/>
    <property type="match status" value="1"/>
</dbReference>
<evidence type="ECO:0000313" key="5">
    <source>
        <dbReference type="Proteomes" id="UP001212997"/>
    </source>
</evidence>
<dbReference type="GO" id="GO:0006364">
    <property type="term" value="P:rRNA processing"/>
    <property type="evidence" value="ECO:0007669"/>
    <property type="project" value="TreeGrafter"/>
</dbReference>
<feature type="region of interest" description="Disordered" evidence="2">
    <location>
        <begin position="231"/>
        <end position="332"/>
    </location>
</feature>
<organism evidence="4 5">
    <name type="scientific">Meripilus lineatus</name>
    <dbReference type="NCBI Taxonomy" id="2056292"/>
    <lineage>
        <taxon>Eukaryota</taxon>
        <taxon>Fungi</taxon>
        <taxon>Dikarya</taxon>
        <taxon>Basidiomycota</taxon>
        <taxon>Agaricomycotina</taxon>
        <taxon>Agaricomycetes</taxon>
        <taxon>Polyporales</taxon>
        <taxon>Meripilaceae</taxon>
        <taxon>Meripilus</taxon>
    </lineage>
</organism>
<dbReference type="Proteomes" id="UP001212997">
    <property type="component" value="Unassembled WGS sequence"/>
</dbReference>
<name>A0AAD5V1M0_9APHY</name>
<dbReference type="GO" id="GO:0097255">
    <property type="term" value="C:R2TP complex"/>
    <property type="evidence" value="ECO:0007669"/>
    <property type="project" value="TreeGrafter"/>
</dbReference>
<dbReference type="GO" id="GO:1990904">
    <property type="term" value="C:ribonucleoprotein complex"/>
    <property type="evidence" value="ECO:0007669"/>
    <property type="project" value="TreeGrafter"/>
</dbReference>
<dbReference type="InterPro" id="IPR012981">
    <property type="entry name" value="PIH1_N"/>
</dbReference>
<comment type="caution">
    <text evidence="4">The sequence shown here is derived from an EMBL/GenBank/DDBJ whole genome shotgun (WGS) entry which is preliminary data.</text>
</comment>
<comment type="similarity">
    <text evidence="1">Belongs to the PIH1 family.</text>
</comment>
<proteinExistence type="inferred from homology"/>
<evidence type="ECO:0000256" key="2">
    <source>
        <dbReference type="SAM" id="MobiDB-lite"/>
    </source>
</evidence>
<dbReference type="EMBL" id="JANAWD010000212">
    <property type="protein sequence ID" value="KAJ3483838.1"/>
    <property type="molecule type" value="Genomic_DNA"/>
</dbReference>
<reference evidence="4" key="1">
    <citation type="submission" date="2022-07" db="EMBL/GenBank/DDBJ databases">
        <title>Genome Sequence of Physisporinus lineatus.</title>
        <authorList>
            <person name="Buettner E."/>
        </authorList>
    </citation>
    <scope>NUCLEOTIDE SEQUENCE</scope>
    <source>
        <strain evidence="4">VT162</strain>
    </source>
</reference>
<feature type="compositionally biased region" description="Low complexity" evidence="2">
    <location>
        <begin position="232"/>
        <end position="243"/>
    </location>
</feature>